<accession>S3DC23</accession>
<dbReference type="GeneID" id="19464369"/>
<reference evidence="2 3" key="1">
    <citation type="journal article" date="2013" name="BMC Genomics">
        <title>Genomics-driven discovery of the pneumocandin biosynthetic gene cluster in the fungus Glarea lozoyensis.</title>
        <authorList>
            <person name="Chen L."/>
            <person name="Yue Q."/>
            <person name="Zhang X."/>
            <person name="Xiang M."/>
            <person name="Wang C."/>
            <person name="Li S."/>
            <person name="Che Y."/>
            <person name="Ortiz-Lopez F.J."/>
            <person name="Bills G.F."/>
            <person name="Liu X."/>
            <person name="An Z."/>
        </authorList>
    </citation>
    <scope>NUCLEOTIDE SEQUENCE [LARGE SCALE GENOMIC DNA]</scope>
    <source>
        <strain evidence="3">ATCC 20868 / MF5171</strain>
    </source>
</reference>
<dbReference type="InterPro" id="IPR011009">
    <property type="entry name" value="Kinase-like_dom_sf"/>
</dbReference>
<dbReference type="Gene3D" id="1.10.510.10">
    <property type="entry name" value="Transferase(Phosphotransferase) domain 1"/>
    <property type="match status" value="1"/>
</dbReference>
<sequence length="368" mass="41016">MASSTNSDFNPFAWMICPPKLEAEVYTYMYVCKYNGKIFNILLSPNPPLGYDTMNSIEIQYLQRLEEVDSCEGDDEEDVERMMDESDRVSAEVEIAVLKASQSLMQALAPETQDETQIKPLRSWMYPEIIDLQIVTKDGKLVAVKRDDAPTLDFHPPITDPHIIGISVPHHQVSEIQVLAELFPYVYKVLVNGQIMCAKVTRNAVHDSMSDEVKKLSQIQTTNFGAFVRVPQLQALIVSHTGIVGFLIDYIASLGYHLEDALRCAKATSGTLVKEGNGPPLPEITISKAQKEKWSGQIEETLRALHARNIIWGDAKMANILIDEVTDDAWVVDFGGGNTEGWIDPELHGSVAGDIQALERIKKELADD</sequence>
<evidence type="ECO:0000313" key="2">
    <source>
        <dbReference type="EMBL" id="EPE35977.1"/>
    </source>
</evidence>
<dbReference type="RefSeq" id="XP_008076795.1">
    <property type="nucleotide sequence ID" value="XM_008078604.1"/>
</dbReference>
<dbReference type="HOGENOM" id="CLU_035264_2_1_1"/>
<dbReference type="AlphaFoldDB" id="S3DC23"/>
<dbReference type="Proteomes" id="UP000016922">
    <property type="component" value="Unassembled WGS sequence"/>
</dbReference>
<keyword evidence="2" id="KW-0418">Kinase</keyword>
<evidence type="ECO:0000259" key="1">
    <source>
        <dbReference type="PROSITE" id="PS50011"/>
    </source>
</evidence>
<keyword evidence="2" id="KW-0808">Transferase</keyword>
<evidence type="ECO:0000313" key="3">
    <source>
        <dbReference type="Proteomes" id="UP000016922"/>
    </source>
</evidence>
<proteinExistence type="predicted"/>
<dbReference type="KEGG" id="glz:GLAREA_05315"/>
<dbReference type="OrthoDB" id="4062651at2759"/>
<dbReference type="EMBL" id="KE145353">
    <property type="protein sequence ID" value="EPE35977.1"/>
    <property type="molecule type" value="Genomic_DNA"/>
</dbReference>
<name>S3DC23_GLAL2</name>
<dbReference type="InterPro" id="IPR000719">
    <property type="entry name" value="Prot_kinase_dom"/>
</dbReference>
<keyword evidence="3" id="KW-1185">Reference proteome</keyword>
<dbReference type="PROSITE" id="PS50011">
    <property type="entry name" value="PROTEIN_KINASE_DOM"/>
    <property type="match status" value="1"/>
</dbReference>
<dbReference type="eggNOG" id="ENOG502SQ23">
    <property type="taxonomic scope" value="Eukaryota"/>
</dbReference>
<dbReference type="SUPFAM" id="SSF56112">
    <property type="entry name" value="Protein kinase-like (PK-like)"/>
    <property type="match status" value="1"/>
</dbReference>
<dbReference type="GO" id="GO:0004672">
    <property type="term" value="F:protein kinase activity"/>
    <property type="evidence" value="ECO:0007669"/>
    <property type="project" value="InterPro"/>
</dbReference>
<protein>
    <submittedName>
        <fullName evidence="2">Protein kinase-like (PK-like)</fullName>
    </submittedName>
</protein>
<dbReference type="GO" id="GO:0005524">
    <property type="term" value="F:ATP binding"/>
    <property type="evidence" value="ECO:0007669"/>
    <property type="project" value="InterPro"/>
</dbReference>
<organism evidence="2 3">
    <name type="scientific">Glarea lozoyensis (strain ATCC 20868 / MF5171)</name>
    <dbReference type="NCBI Taxonomy" id="1116229"/>
    <lineage>
        <taxon>Eukaryota</taxon>
        <taxon>Fungi</taxon>
        <taxon>Dikarya</taxon>
        <taxon>Ascomycota</taxon>
        <taxon>Pezizomycotina</taxon>
        <taxon>Leotiomycetes</taxon>
        <taxon>Helotiales</taxon>
        <taxon>Helotiaceae</taxon>
        <taxon>Glarea</taxon>
    </lineage>
</organism>
<gene>
    <name evidence="2" type="ORF">GLAREA_05315</name>
</gene>
<feature type="domain" description="Protein kinase" evidence="1">
    <location>
        <begin position="115"/>
        <end position="368"/>
    </location>
</feature>
<dbReference type="OMA" id="ELECLHK"/>